<keyword evidence="15" id="KW-1185">Reference proteome</keyword>
<evidence type="ECO:0000259" key="12">
    <source>
        <dbReference type="Pfam" id="PF00920"/>
    </source>
</evidence>
<comment type="cofactor">
    <cofactor evidence="9">
        <name>[4Fe-4S] cluster</name>
        <dbReference type="ChEBI" id="CHEBI:49883"/>
    </cofactor>
    <text evidence="9">Binds 1 [4Fe-4S] cluster.</text>
</comment>
<dbReference type="PANTHER" id="PTHR43661:SF1">
    <property type="entry name" value="PHOSPHOGLUCONATE DEHYDRATASE"/>
    <property type="match status" value="1"/>
</dbReference>
<dbReference type="GO" id="GO:0019521">
    <property type="term" value="P:D-gluconate metabolic process"/>
    <property type="evidence" value="ECO:0007669"/>
    <property type="project" value="UniProtKB-KW"/>
</dbReference>
<evidence type="ECO:0000256" key="4">
    <source>
        <dbReference type="ARBA" id="ARBA00023004"/>
    </source>
</evidence>
<keyword evidence="4 9" id="KW-0408">Iron</keyword>
<evidence type="ECO:0000256" key="1">
    <source>
        <dbReference type="ARBA" id="ARBA00006486"/>
    </source>
</evidence>
<dbReference type="AlphaFoldDB" id="A0A934VZN1"/>
<dbReference type="SUPFAM" id="SSF143975">
    <property type="entry name" value="IlvD/EDD N-terminal domain-like"/>
    <property type="match status" value="1"/>
</dbReference>
<evidence type="ECO:0000256" key="6">
    <source>
        <dbReference type="ARBA" id="ARBA00023064"/>
    </source>
</evidence>
<dbReference type="SUPFAM" id="SSF52016">
    <property type="entry name" value="LeuD/IlvD-like"/>
    <property type="match status" value="1"/>
</dbReference>
<keyword evidence="2 9" id="KW-0004">4Fe-4S</keyword>
<dbReference type="EMBL" id="JAEPBG010000001">
    <property type="protein sequence ID" value="MBK4733196.1"/>
    <property type="molecule type" value="Genomic_DNA"/>
</dbReference>
<evidence type="ECO:0000313" key="15">
    <source>
        <dbReference type="Proteomes" id="UP000622890"/>
    </source>
</evidence>
<dbReference type="GO" id="GO:0009255">
    <property type="term" value="P:Entner-Doudoroff pathway through 6-phosphogluconate"/>
    <property type="evidence" value="ECO:0007669"/>
    <property type="project" value="UniProtKB-UniRule"/>
</dbReference>
<evidence type="ECO:0000256" key="9">
    <source>
        <dbReference type="HAMAP-Rule" id="MF_02094"/>
    </source>
</evidence>
<name>A0A934VZN1_9BURK</name>
<feature type="domain" description="Dihydroxy-acid/6-phosphogluconate dehydratase C-terminal" evidence="13">
    <location>
        <begin position="407"/>
        <end position="600"/>
    </location>
</feature>
<feature type="domain" description="Dihydroxy-acid/6-phosphogluconate dehydratase N-terminal" evidence="12">
    <location>
        <begin position="67"/>
        <end position="381"/>
    </location>
</feature>
<feature type="compositionally biased region" description="Polar residues" evidence="11">
    <location>
        <begin position="634"/>
        <end position="643"/>
    </location>
</feature>
<dbReference type="RefSeq" id="WP_200589790.1">
    <property type="nucleotide sequence ID" value="NZ_JAEPBG010000001.1"/>
</dbReference>
<dbReference type="Gene3D" id="3.50.30.80">
    <property type="entry name" value="IlvD/EDD C-terminal domain-like"/>
    <property type="match status" value="1"/>
</dbReference>
<dbReference type="Proteomes" id="UP000622890">
    <property type="component" value="Unassembled WGS sequence"/>
</dbReference>
<dbReference type="PANTHER" id="PTHR43661">
    <property type="entry name" value="D-XYLONATE DEHYDRATASE"/>
    <property type="match status" value="1"/>
</dbReference>
<sequence>MPKNPVLIAVTNRIAQRSRPWRSAYLQRLELARRNGPQRGALGCTNLAHGFAAFPKNDKLVLREQKQPSVAIVSSYNDMLSAHQPFEHFPKIIKEAAREAGGVAQFAGGTPAMCDGVTQGQPGMELSLFSRDTIAMATAVALSHNMFDAALYLGICDKIVPGLLIGALHFGHLPAIFVPGGPMSTGMANSEKSRIRQLYAQGKLSREELLDAESQSYHGPGTCTFYGTANSNQMLMEVMGLHLPGAAFIPPYTEMRDALTAEAARRAVRIADGGGEYLPVGHVVDEKAIVNAIVALHATGGSTNHTMHLVAIARAAGIVIDWNDFSELSAIVPLLARVYPNGEADVNHFHAAGSTGFVIRELLDAGLLHEDVKTILGEGLRRHATEPLFIDGRLQWRDAPEKSGDENVLRPAANPFSSEGGLRLMTGNLGRSVIKVSAVKPQYRVIEAPAIVFHSQDAFLQDFHDGKLDRDFVAVVTFQGPRANGMPELHSLTPALGVLQDKGRKVALVTDGRMSGASGKVPAAIHVSPEVLAGGPLGRVRTGDMIRLDAEAGTLEALVPQEQWAARGSEAADLSSNHTGFGRELFAVFRQHVSSAEEGAANFSLPPLEEPSDLLINQPGGNNSEKEFSDEDTVVTNSAINPR</sequence>
<keyword evidence="7 9" id="KW-0456">Lyase</keyword>
<dbReference type="InterPro" id="IPR042096">
    <property type="entry name" value="Dihydro-acid_dehy_C"/>
</dbReference>
<dbReference type="InterPro" id="IPR020558">
    <property type="entry name" value="DiOHA_6PGluconate_deHydtase_CS"/>
</dbReference>
<evidence type="ECO:0000256" key="2">
    <source>
        <dbReference type="ARBA" id="ARBA00022485"/>
    </source>
</evidence>
<comment type="similarity">
    <text evidence="1 9">Belongs to the IlvD/Edd family.</text>
</comment>
<organism evidence="14 15">
    <name type="scientific">Noviherbaspirillum pedocola</name>
    <dbReference type="NCBI Taxonomy" id="2801341"/>
    <lineage>
        <taxon>Bacteria</taxon>
        <taxon>Pseudomonadati</taxon>
        <taxon>Pseudomonadota</taxon>
        <taxon>Betaproteobacteria</taxon>
        <taxon>Burkholderiales</taxon>
        <taxon>Oxalobacteraceae</taxon>
        <taxon>Noviherbaspirillum</taxon>
    </lineage>
</organism>
<evidence type="ECO:0000313" key="14">
    <source>
        <dbReference type="EMBL" id="MBK4733196.1"/>
    </source>
</evidence>
<dbReference type="HAMAP" id="MF_02094">
    <property type="entry name" value="Edd"/>
    <property type="match status" value="1"/>
</dbReference>
<dbReference type="Pfam" id="PF24877">
    <property type="entry name" value="ILV_EDD_C"/>
    <property type="match status" value="1"/>
</dbReference>
<gene>
    <name evidence="9" type="primary">edd</name>
    <name evidence="14" type="ORF">JJB74_01005</name>
</gene>
<dbReference type="GO" id="GO:0051539">
    <property type="term" value="F:4 iron, 4 sulfur cluster binding"/>
    <property type="evidence" value="ECO:0007669"/>
    <property type="project" value="UniProtKB-UniRule"/>
</dbReference>
<keyword evidence="3 9" id="KW-0479">Metal-binding</keyword>
<protein>
    <recommendedName>
        <fullName evidence="9 10">Phosphogluconate dehydratase</fullName>
        <ecNumber evidence="9 10">4.2.1.12</ecNumber>
    </recommendedName>
</protein>
<feature type="binding site" evidence="9">
    <location>
        <position position="156"/>
    </location>
    <ligand>
        <name>[4Fe-4S] cluster</name>
        <dbReference type="ChEBI" id="CHEBI:49883"/>
    </ligand>
</feature>
<dbReference type="InterPro" id="IPR000581">
    <property type="entry name" value="ILV_EDD_N"/>
</dbReference>
<evidence type="ECO:0000256" key="7">
    <source>
        <dbReference type="ARBA" id="ARBA00023239"/>
    </source>
</evidence>
<accession>A0A934VZN1</accession>
<dbReference type="InterPro" id="IPR037237">
    <property type="entry name" value="IlvD/EDD_N"/>
</dbReference>
<dbReference type="GO" id="GO:0005829">
    <property type="term" value="C:cytosol"/>
    <property type="evidence" value="ECO:0007669"/>
    <property type="project" value="TreeGrafter"/>
</dbReference>
<keyword evidence="8 9" id="KW-0119">Carbohydrate metabolism</keyword>
<dbReference type="InterPro" id="IPR004786">
    <property type="entry name" value="6-phosphgluc_deHydtase"/>
</dbReference>
<evidence type="ECO:0000256" key="8">
    <source>
        <dbReference type="ARBA" id="ARBA00023277"/>
    </source>
</evidence>
<comment type="catalytic activity">
    <reaction evidence="9">
        <text>6-phospho-D-gluconate = 2-dehydro-3-deoxy-6-phospho-D-gluconate + H2O</text>
        <dbReference type="Rhea" id="RHEA:17277"/>
        <dbReference type="ChEBI" id="CHEBI:15377"/>
        <dbReference type="ChEBI" id="CHEBI:57569"/>
        <dbReference type="ChEBI" id="CHEBI:58759"/>
        <dbReference type="EC" id="4.2.1.12"/>
    </reaction>
</comment>
<comment type="pathway">
    <text evidence="9">Carbohydrate metabolism; Entner-Doudoroff pathway.</text>
</comment>
<dbReference type="GO" id="GO:0004456">
    <property type="term" value="F:phosphogluconate dehydratase activity"/>
    <property type="evidence" value="ECO:0007669"/>
    <property type="project" value="UniProtKB-UniRule"/>
</dbReference>
<dbReference type="PROSITE" id="PS00886">
    <property type="entry name" value="ILVD_EDD_1"/>
    <property type="match status" value="1"/>
</dbReference>
<feature type="region of interest" description="Disordered" evidence="11">
    <location>
        <begin position="603"/>
        <end position="643"/>
    </location>
</feature>
<evidence type="ECO:0000256" key="3">
    <source>
        <dbReference type="ARBA" id="ARBA00022723"/>
    </source>
</evidence>
<feature type="binding site" evidence="9">
    <location>
        <position position="223"/>
    </location>
    <ligand>
        <name>[4Fe-4S] cluster</name>
        <dbReference type="ChEBI" id="CHEBI:49883"/>
    </ligand>
</feature>
<dbReference type="GO" id="GO:0046872">
    <property type="term" value="F:metal ion binding"/>
    <property type="evidence" value="ECO:0007669"/>
    <property type="project" value="UniProtKB-KW"/>
</dbReference>
<evidence type="ECO:0000259" key="13">
    <source>
        <dbReference type="Pfam" id="PF24877"/>
    </source>
</evidence>
<evidence type="ECO:0000256" key="10">
    <source>
        <dbReference type="NCBIfam" id="TIGR01196"/>
    </source>
</evidence>
<keyword evidence="5 9" id="KW-0411">Iron-sulfur</keyword>
<dbReference type="Pfam" id="PF00920">
    <property type="entry name" value="ILVD_EDD_N"/>
    <property type="match status" value="1"/>
</dbReference>
<dbReference type="EC" id="4.2.1.12" evidence="9 10"/>
<evidence type="ECO:0000256" key="11">
    <source>
        <dbReference type="SAM" id="MobiDB-lite"/>
    </source>
</evidence>
<dbReference type="PROSITE" id="PS00887">
    <property type="entry name" value="ILVD_EDD_2"/>
    <property type="match status" value="1"/>
</dbReference>
<dbReference type="InterPro" id="IPR056740">
    <property type="entry name" value="ILV_EDD_C"/>
</dbReference>
<keyword evidence="6 9" id="KW-0311">Gluconate utilization</keyword>
<dbReference type="NCBIfam" id="TIGR01196">
    <property type="entry name" value="edd"/>
    <property type="match status" value="1"/>
</dbReference>
<comment type="caution">
    <text evidence="14">The sequence shown here is derived from an EMBL/GenBank/DDBJ whole genome shotgun (WGS) entry which is preliminary data.</text>
</comment>
<evidence type="ECO:0000256" key="5">
    <source>
        <dbReference type="ARBA" id="ARBA00023014"/>
    </source>
</evidence>
<proteinExistence type="inferred from homology"/>
<comment type="function">
    <text evidence="9">Catalyzes the dehydration of 6-phospho-D-gluconate to 2-dehydro-3-deoxy-6-phospho-D-gluconate.</text>
</comment>
<reference evidence="14" key="1">
    <citation type="submission" date="2021-01" db="EMBL/GenBank/DDBJ databases">
        <title>Genome sequence of strain Noviherbaspirillum sp. DKR-6.</title>
        <authorList>
            <person name="Chaudhary D.K."/>
        </authorList>
    </citation>
    <scope>NUCLEOTIDE SEQUENCE</scope>
    <source>
        <strain evidence="14">DKR-6</strain>
    </source>
</reference>